<comment type="caution">
    <text evidence="8">The sequence shown here is derived from an EMBL/GenBank/DDBJ whole genome shotgun (WGS) entry which is preliminary data.</text>
</comment>
<dbReference type="Pfam" id="PF01697">
    <property type="entry name" value="Glyco_transf_92"/>
    <property type="match status" value="1"/>
</dbReference>
<comment type="subcellular location">
    <subcellularLocation>
        <location evidence="1">Membrane</location>
        <topology evidence="1">Single-pass membrane protein</topology>
    </subcellularLocation>
</comment>
<sequence>MKRSRKNDVAIVLFLICGVLGFLLYYQEGSMIRVFGGSTPATAKPPPLVSACTSYREYPFPKHHTGLPYLADAFASHNAQYVTFVGINRGKCSEEWKLADSFATFHDPEYHRFMCIFKSGSGSRTHVLSDFIHSPGSHDPIYLIQCKIPKQFQELILPGQDTTTLHVDLHAMEDMELPKLGQHHQRLYNSTEVDLTPAVPDIPICHPAFPAEKKLKTKQFKLVGYLPITSNYALDSRKGEENKTLWSSAHRLPEWIDYHKSQGFDHFIIYDNDKEPQGPIEQILQPYIASGLVSYRWFPLENCMSQTEHRRMDTAQIAGSLAAFHRLGFTTHYFSYHDGDEYMVPLQDGKTVAQIAEAAMERDPTLDALEWRPTVMTPCNGTKVQPGGSVLAKWKCLTDEHYADVKLILRVSSMFYFCIHYPVIAVGGRRPNAYRLNDTNEGFLAHYRPENDPGGTRRDEYSGLVLNDYHDEVHYMDHFLQQRQSV</sequence>
<evidence type="ECO:0000313" key="9">
    <source>
        <dbReference type="Proteomes" id="UP001153069"/>
    </source>
</evidence>
<dbReference type="AlphaFoldDB" id="A0A9N8HUN7"/>
<evidence type="ECO:0000256" key="4">
    <source>
        <dbReference type="ARBA" id="ARBA00022679"/>
    </source>
</evidence>
<keyword evidence="3" id="KW-0328">Glycosyltransferase</keyword>
<evidence type="ECO:0000256" key="1">
    <source>
        <dbReference type="ARBA" id="ARBA00004167"/>
    </source>
</evidence>
<evidence type="ECO:0000256" key="2">
    <source>
        <dbReference type="ARBA" id="ARBA00007647"/>
    </source>
</evidence>
<comment type="similarity">
    <text evidence="2">Belongs to the glycosyltransferase 92 family.</text>
</comment>
<keyword evidence="4" id="KW-0808">Transferase</keyword>
<evidence type="ECO:0000256" key="3">
    <source>
        <dbReference type="ARBA" id="ARBA00022676"/>
    </source>
</evidence>
<accession>A0A9N8HUN7</accession>
<dbReference type="GO" id="GO:0016757">
    <property type="term" value="F:glycosyltransferase activity"/>
    <property type="evidence" value="ECO:0007669"/>
    <property type="project" value="UniProtKB-KW"/>
</dbReference>
<keyword evidence="5" id="KW-0812">Transmembrane</keyword>
<keyword evidence="6" id="KW-1133">Transmembrane helix</keyword>
<organism evidence="8 9">
    <name type="scientific">Seminavis robusta</name>
    <dbReference type="NCBI Taxonomy" id="568900"/>
    <lineage>
        <taxon>Eukaryota</taxon>
        <taxon>Sar</taxon>
        <taxon>Stramenopiles</taxon>
        <taxon>Ochrophyta</taxon>
        <taxon>Bacillariophyta</taxon>
        <taxon>Bacillariophyceae</taxon>
        <taxon>Bacillariophycidae</taxon>
        <taxon>Naviculales</taxon>
        <taxon>Naviculaceae</taxon>
        <taxon>Seminavis</taxon>
    </lineage>
</organism>
<evidence type="ECO:0000256" key="6">
    <source>
        <dbReference type="ARBA" id="ARBA00022989"/>
    </source>
</evidence>
<reference evidence="8" key="1">
    <citation type="submission" date="2020-06" db="EMBL/GenBank/DDBJ databases">
        <authorList>
            <consortium name="Plant Systems Biology data submission"/>
        </authorList>
    </citation>
    <scope>NUCLEOTIDE SEQUENCE</scope>
    <source>
        <strain evidence="8">D6</strain>
    </source>
</reference>
<evidence type="ECO:0000313" key="8">
    <source>
        <dbReference type="EMBL" id="CAB9526137.1"/>
    </source>
</evidence>
<dbReference type="Proteomes" id="UP001153069">
    <property type="component" value="Unassembled WGS sequence"/>
</dbReference>
<dbReference type="EMBL" id="CAICTM010001781">
    <property type="protein sequence ID" value="CAB9526137.1"/>
    <property type="molecule type" value="Genomic_DNA"/>
</dbReference>
<evidence type="ECO:0000256" key="7">
    <source>
        <dbReference type="ARBA" id="ARBA00023136"/>
    </source>
</evidence>
<gene>
    <name evidence="8" type="ORF">SEMRO_1783_G297280.1</name>
</gene>
<protein>
    <submittedName>
        <fullName evidence="8">Pfam:DUF23</fullName>
    </submittedName>
</protein>
<proteinExistence type="inferred from homology"/>
<keyword evidence="9" id="KW-1185">Reference proteome</keyword>
<name>A0A9N8HUN7_9STRA</name>
<dbReference type="PANTHER" id="PTHR21461">
    <property type="entry name" value="GLYCOSYLTRANSFERASE FAMILY 92 PROTEIN"/>
    <property type="match status" value="1"/>
</dbReference>
<dbReference type="GO" id="GO:0005737">
    <property type="term" value="C:cytoplasm"/>
    <property type="evidence" value="ECO:0007669"/>
    <property type="project" value="TreeGrafter"/>
</dbReference>
<dbReference type="GO" id="GO:0016020">
    <property type="term" value="C:membrane"/>
    <property type="evidence" value="ECO:0007669"/>
    <property type="project" value="UniProtKB-SubCell"/>
</dbReference>
<dbReference type="InterPro" id="IPR008166">
    <property type="entry name" value="Glyco_transf_92"/>
</dbReference>
<evidence type="ECO:0000256" key="5">
    <source>
        <dbReference type="ARBA" id="ARBA00022692"/>
    </source>
</evidence>
<dbReference type="OrthoDB" id="410403at2759"/>
<dbReference type="PANTHER" id="PTHR21461:SF69">
    <property type="entry name" value="GLYCOSYLTRANSFERASE FAMILY 92 PROTEIN"/>
    <property type="match status" value="1"/>
</dbReference>
<keyword evidence="7" id="KW-0472">Membrane</keyword>